<reference evidence="2" key="1">
    <citation type="submission" date="2013-12" db="EMBL/GenBank/DDBJ databases">
        <title>The Genome Sequence of Aphanomyces invadans NJM9701.</title>
        <authorList>
            <consortium name="The Broad Institute Genomics Platform"/>
            <person name="Russ C."/>
            <person name="Tyler B."/>
            <person name="van West P."/>
            <person name="Dieguez-Uribeondo J."/>
            <person name="Young S.K."/>
            <person name="Zeng Q."/>
            <person name="Gargeya S."/>
            <person name="Fitzgerald M."/>
            <person name="Abouelleil A."/>
            <person name="Alvarado L."/>
            <person name="Chapman S.B."/>
            <person name="Gainer-Dewar J."/>
            <person name="Goldberg J."/>
            <person name="Griggs A."/>
            <person name="Gujja S."/>
            <person name="Hansen M."/>
            <person name="Howarth C."/>
            <person name="Imamovic A."/>
            <person name="Ireland A."/>
            <person name="Larimer J."/>
            <person name="McCowan C."/>
            <person name="Murphy C."/>
            <person name="Pearson M."/>
            <person name="Poon T.W."/>
            <person name="Priest M."/>
            <person name="Roberts A."/>
            <person name="Saif S."/>
            <person name="Shea T."/>
            <person name="Sykes S."/>
            <person name="Wortman J."/>
            <person name="Nusbaum C."/>
            <person name="Birren B."/>
        </authorList>
    </citation>
    <scope>NUCLEOTIDE SEQUENCE [LARGE SCALE GENOMIC DNA]</scope>
    <source>
        <strain evidence="2">NJM9701</strain>
    </source>
</reference>
<gene>
    <name evidence="2" type="ORF">H310_06907</name>
</gene>
<feature type="region of interest" description="Disordered" evidence="1">
    <location>
        <begin position="65"/>
        <end position="86"/>
    </location>
</feature>
<organism evidence="2">
    <name type="scientific">Aphanomyces invadans</name>
    <dbReference type="NCBI Taxonomy" id="157072"/>
    <lineage>
        <taxon>Eukaryota</taxon>
        <taxon>Sar</taxon>
        <taxon>Stramenopiles</taxon>
        <taxon>Oomycota</taxon>
        <taxon>Saprolegniomycetes</taxon>
        <taxon>Saprolegniales</taxon>
        <taxon>Verrucalvaceae</taxon>
        <taxon>Aphanomyces</taxon>
    </lineage>
</organism>
<proteinExistence type="predicted"/>
<dbReference type="VEuPathDB" id="FungiDB:H310_06907"/>
<dbReference type="RefSeq" id="XP_008870347.1">
    <property type="nucleotide sequence ID" value="XM_008872125.1"/>
</dbReference>
<feature type="compositionally biased region" description="Basic and acidic residues" evidence="1">
    <location>
        <begin position="68"/>
        <end position="86"/>
    </location>
</feature>
<dbReference type="EMBL" id="KI913963">
    <property type="protein sequence ID" value="ETW01349.1"/>
    <property type="molecule type" value="Genomic_DNA"/>
</dbReference>
<evidence type="ECO:0000256" key="1">
    <source>
        <dbReference type="SAM" id="MobiDB-lite"/>
    </source>
</evidence>
<name>A0A024U526_9STRA</name>
<protein>
    <submittedName>
        <fullName evidence="2">Uncharacterized protein</fullName>
    </submittedName>
</protein>
<dbReference type="OrthoDB" id="76618at2759"/>
<dbReference type="AlphaFoldDB" id="A0A024U526"/>
<sequence>MSFVRAIVRQFSGDSSIETIDQKLEAERLQRLELLKVQKEVRHANAMYRGGGSTLQDDLLRRSHATGQRHERMRQDSNEWETRSREGSYEMISRNGSFDFCEDAEPDVEPHGEPCFVVIHPPVFVDADQTADDQTRTVREDKGVGIDATAALVQPFVEDLIDGAVAQCVLTKAVKACAVDYTNTWLAVGSSNRAIRSTLAIQLVRSSIDSAMATVANQHREATAMAAEDVTMRHKQVKAASPVNADFEIKCRHTALATEALAAFYAARAQKKLLRSQANRGAEARKLREMSAPTSSWAKVLQLIDDPTAHPSYGSMQAPVSRMFNVLRTSAA</sequence>
<dbReference type="GeneID" id="20083957"/>
<accession>A0A024U526</accession>
<evidence type="ECO:0000313" key="2">
    <source>
        <dbReference type="EMBL" id="ETW01349.1"/>
    </source>
</evidence>